<dbReference type="AlphaFoldDB" id="A0A4U3KUD0"/>
<feature type="signal peptide" evidence="1">
    <location>
        <begin position="1"/>
        <end position="23"/>
    </location>
</feature>
<dbReference type="PANTHER" id="PTHR41339:SF1">
    <property type="entry name" value="SECRETED PROTEIN"/>
    <property type="match status" value="1"/>
</dbReference>
<keyword evidence="3" id="KW-1185">Reference proteome</keyword>
<name>A0A4U3KUD0_9BACT</name>
<evidence type="ECO:0000313" key="3">
    <source>
        <dbReference type="Proteomes" id="UP000305848"/>
    </source>
</evidence>
<organism evidence="2 3">
    <name type="scientific">Ilyomonas limi</name>
    <dbReference type="NCBI Taxonomy" id="2575867"/>
    <lineage>
        <taxon>Bacteria</taxon>
        <taxon>Pseudomonadati</taxon>
        <taxon>Bacteroidota</taxon>
        <taxon>Chitinophagia</taxon>
        <taxon>Chitinophagales</taxon>
        <taxon>Chitinophagaceae</taxon>
        <taxon>Ilyomonas</taxon>
    </lineage>
</organism>
<keyword evidence="1" id="KW-0732">Signal</keyword>
<comment type="caution">
    <text evidence="2">The sequence shown here is derived from an EMBL/GenBank/DDBJ whole genome shotgun (WGS) entry which is preliminary data.</text>
</comment>
<evidence type="ECO:0000256" key="1">
    <source>
        <dbReference type="SAM" id="SignalP"/>
    </source>
</evidence>
<dbReference type="PROSITE" id="PS51257">
    <property type="entry name" value="PROKAR_LIPOPROTEIN"/>
    <property type="match status" value="1"/>
</dbReference>
<evidence type="ECO:0000313" key="2">
    <source>
        <dbReference type="EMBL" id="TKK66145.1"/>
    </source>
</evidence>
<proteinExistence type="predicted"/>
<feature type="chain" id="PRO_5021028051" description="T9SS C-terminal target domain-containing protein" evidence="1">
    <location>
        <begin position="24"/>
        <end position="473"/>
    </location>
</feature>
<dbReference type="Proteomes" id="UP000305848">
    <property type="component" value="Unassembled WGS sequence"/>
</dbReference>
<dbReference type="SUPFAM" id="SSF51126">
    <property type="entry name" value="Pectin lyase-like"/>
    <property type="match status" value="1"/>
</dbReference>
<gene>
    <name evidence="2" type="ORF">FC093_17995</name>
</gene>
<protein>
    <recommendedName>
        <fullName evidence="4">T9SS C-terminal target domain-containing protein</fullName>
    </recommendedName>
</protein>
<dbReference type="PANTHER" id="PTHR41339">
    <property type="entry name" value="LIPL48"/>
    <property type="match status" value="1"/>
</dbReference>
<dbReference type="OrthoDB" id="1521716at2"/>
<dbReference type="EMBL" id="SZQL01000016">
    <property type="protein sequence ID" value="TKK66145.1"/>
    <property type="molecule type" value="Genomic_DNA"/>
</dbReference>
<evidence type="ECO:0008006" key="4">
    <source>
        <dbReference type="Google" id="ProtNLM"/>
    </source>
</evidence>
<accession>A0A4U3KUD0</accession>
<dbReference type="RefSeq" id="WP_137263202.1">
    <property type="nucleotide sequence ID" value="NZ_SZQL01000016.1"/>
</dbReference>
<dbReference type="InterPro" id="IPR011050">
    <property type="entry name" value="Pectin_lyase_fold/virulence"/>
</dbReference>
<sequence length="473" mass="50404">MKKIAFAVLAGMLMIAATTTSCKKSDNMPDPPIDTTGNGGGNDTATDIMIRGVISSSQTWTKNKTYHLRGYVYVTDGATLTIEPGTKIVSNKDSAGVLVIYRDATINAAGTATEPIVFTSGEASPAPGDLGGIVLVGQATTNGNHSVLEGGVDPNFSAFGGSNDEHSSGTLQYVRIEYAGKAVNPGDEVNGLSLYGVGAGTIIDYVQVVRGLDDAFEFFGGTVNCKHLIAYNCADDDFDMDDGYRGKIQFAISVKDPVFTDNKGTSGDISNNFEVDNINPNNGFLFTRAPITFPVLSNFTAIGPNNATGTSTDYGYGMRWRRGSKFILANSIVMGSQKAGLDLDDDSTVSYYKQGISRFYNSFLNASAVAVPYKIDKLDPKAIPPVWDTASLRVMTETTNRSRYYATAADMMLADPFNDAAPGLKPTTGSPALTVPAAFDLTELSDSFFDKVSFIGAFDATNDWTTGWAIWGK</sequence>
<reference evidence="2 3" key="1">
    <citation type="submission" date="2019-05" db="EMBL/GenBank/DDBJ databases">
        <title>Panacibacter sp. strain 17mud1-8 Genome sequencing and assembly.</title>
        <authorList>
            <person name="Chhetri G."/>
        </authorList>
    </citation>
    <scope>NUCLEOTIDE SEQUENCE [LARGE SCALE GENOMIC DNA]</scope>
    <source>
        <strain evidence="2 3">17mud1-8</strain>
    </source>
</reference>